<evidence type="ECO:0000259" key="4">
    <source>
        <dbReference type="Pfam" id="PF02230"/>
    </source>
</evidence>
<evidence type="ECO:0000256" key="3">
    <source>
        <dbReference type="ARBA" id="ARBA00022801"/>
    </source>
</evidence>
<evidence type="ECO:0000256" key="1">
    <source>
        <dbReference type="ARBA" id="ARBA00006499"/>
    </source>
</evidence>
<dbReference type="Gene3D" id="3.40.50.1820">
    <property type="entry name" value="alpha/beta hydrolase"/>
    <property type="match status" value="1"/>
</dbReference>
<dbReference type="EC" id="3.1.2.22" evidence="2"/>
<dbReference type="PANTHER" id="PTHR10655:SF17">
    <property type="entry name" value="LYSOPHOSPHOLIPASE-LIKE PROTEIN 1"/>
    <property type="match status" value="1"/>
</dbReference>
<organism evidence="5">
    <name type="scientific">Lygus hesperus</name>
    <name type="common">Western plant bug</name>
    <dbReference type="NCBI Taxonomy" id="30085"/>
    <lineage>
        <taxon>Eukaryota</taxon>
        <taxon>Metazoa</taxon>
        <taxon>Ecdysozoa</taxon>
        <taxon>Arthropoda</taxon>
        <taxon>Hexapoda</taxon>
        <taxon>Insecta</taxon>
        <taxon>Pterygota</taxon>
        <taxon>Neoptera</taxon>
        <taxon>Paraneoptera</taxon>
        <taxon>Hemiptera</taxon>
        <taxon>Heteroptera</taxon>
        <taxon>Panheteroptera</taxon>
        <taxon>Cimicomorpha</taxon>
        <taxon>Miridae</taxon>
        <taxon>Mirini</taxon>
        <taxon>Lygus</taxon>
    </lineage>
</organism>
<evidence type="ECO:0000256" key="2">
    <source>
        <dbReference type="ARBA" id="ARBA00012423"/>
    </source>
</evidence>
<keyword evidence="3" id="KW-0378">Hydrolase</keyword>
<reference evidence="5" key="1">
    <citation type="journal article" date="2014" name="PLoS ONE">
        <title>Transcriptome-Based Identification of ABC Transporters in the Western Tarnished Plant Bug Lygus hesperus.</title>
        <authorList>
            <person name="Hull J.J."/>
            <person name="Chaney K."/>
            <person name="Geib S.M."/>
            <person name="Fabrick J.A."/>
            <person name="Brent C.S."/>
            <person name="Walsh D."/>
            <person name="Lavine L.C."/>
        </authorList>
    </citation>
    <scope>NUCLEOTIDE SEQUENCE</scope>
</reference>
<sequence length="291" mass="32640">MNHKFLGVQHIIFCRDIIWSFRKILPHRGSRSTILPFRTMGYSSSDEESAQTCHFGELNAIKQVVTTDQLNPEATGALILMHGTGDNAKCFSRMINYLMGQKAAFPHIRIIYPTAPFTPYTPALGVPTTTWFDISNYTMDAVENEDNINRVGQDLLRIIDSQVKCGIPRNRIAVGGFSRGGAMAFHLGFNLAPDIAAVGVMSSWIPYSSVIYKFLRERSPSQKLPVLLQQHGEYDEMVNISEGRTTFEELKKLGVQGKFSTLPRQGHVVSKKEIEDLFQFVSELIPVQQGI</sequence>
<name>A0A0A9XE96_LYGHE</name>
<dbReference type="InterPro" id="IPR029058">
    <property type="entry name" value="AB_hydrolase_fold"/>
</dbReference>
<evidence type="ECO:0000313" key="5">
    <source>
        <dbReference type="EMBL" id="JAG17976.1"/>
    </source>
</evidence>
<protein>
    <recommendedName>
        <fullName evidence="2">palmitoyl-protein hydrolase</fullName>
        <ecNumber evidence="2">3.1.2.22</ecNumber>
    </recommendedName>
</protein>
<dbReference type="AlphaFoldDB" id="A0A0A9XE96"/>
<gene>
    <name evidence="5" type="primary">Lyplal1_1</name>
    <name evidence="6" type="synonym">Lyplal1_3</name>
    <name evidence="5" type="ORF">CM83_80210</name>
    <name evidence="6" type="ORF">CM83_80214</name>
</gene>
<comment type="similarity">
    <text evidence="1">Belongs to the AB hydrolase superfamily. AB hydrolase 2 family.</text>
</comment>
<dbReference type="GO" id="GO:0008474">
    <property type="term" value="F:palmitoyl-(protein) hydrolase activity"/>
    <property type="evidence" value="ECO:0007669"/>
    <property type="project" value="UniProtKB-EC"/>
</dbReference>
<dbReference type="Pfam" id="PF02230">
    <property type="entry name" value="Abhydrolase_2"/>
    <property type="match status" value="1"/>
</dbReference>
<proteinExistence type="inferred from homology"/>
<dbReference type="SUPFAM" id="SSF53474">
    <property type="entry name" value="alpha/beta-Hydrolases"/>
    <property type="match status" value="1"/>
</dbReference>
<dbReference type="EMBL" id="GBRD01011439">
    <property type="protein sequence ID" value="JAG54385.1"/>
    <property type="molecule type" value="Transcribed_RNA"/>
</dbReference>
<dbReference type="GO" id="GO:0005737">
    <property type="term" value="C:cytoplasm"/>
    <property type="evidence" value="ECO:0007669"/>
    <property type="project" value="TreeGrafter"/>
</dbReference>
<dbReference type="InterPro" id="IPR003140">
    <property type="entry name" value="PLipase/COase/thioEstase"/>
</dbReference>
<evidence type="ECO:0000313" key="6">
    <source>
        <dbReference type="EMBL" id="JAG26322.1"/>
    </source>
</evidence>
<dbReference type="GO" id="GO:0052689">
    <property type="term" value="F:carboxylic ester hydrolase activity"/>
    <property type="evidence" value="ECO:0007669"/>
    <property type="project" value="TreeGrafter"/>
</dbReference>
<evidence type="ECO:0000313" key="7">
    <source>
        <dbReference type="EMBL" id="JAG54385.1"/>
    </source>
</evidence>
<accession>A0A0A9XE96</accession>
<dbReference type="PANTHER" id="PTHR10655">
    <property type="entry name" value="LYSOPHOSPHOLIPASE-RELATED"/>
    <property type="match status" value="1"/>
</dbReference>
<dbReference type="EMBL" id="GBHO01017282">
    <property type="protein sequence ID" value="JAG26322.1"/>
    <property type="molecule type" value="Transcribed_RNA"/>
</dbReference>
<dbReference type="InterPro" id="IPR050565">
    <property type="entry name" value="LYPA1-2/EST-like"/>
</dbReference>
<feature type="domain" description="Phospholipase/carboxylesterase/thioesterase" evidence="4">
    <location>
        <begin position="73"/>
        <end position="284"/>
    </location>
</feature>
<dbReference type="EMBL" id="GBHO01025628">
    <property type="protein sequence ID" value="JAG17976.1"/>
    <property type="molecule type" value="Transcribed_RNA"/>
</dbReference>
<reference evidence="7" key="3">
    <citation type="submission" date="2014-09" db="EMBL/GenBank/DDBJ databases">
        <authorList>
            <person name="Magalhaes I.L.F."/>
            <person name="Oliveira U."/>
            <person name="Santos F.R."/>
            <person name="Vidigal T.H.D.A."/>
            <person name="Brescovit A.D."/>
            <person name="Santos A.J."/>
        </authorList>
    </citation>
    <scope>NUCLEOTIDE SEQUENCE</scope>
</reference>
<reference evidence="5" key="2">
    <citation type="submission" date="2014-07" db="EMBL/GenBank/DDBJ databases">
        <authorList>
            <person name="Hull J."/>
        </authorList>
    </citation>
    <scope>NUCLEOTIDE SEQUENCE</scope>
</reference>